<accession>A0A0N0LZZ5</accession>
<comment type="caution">
    <text evidence="1">The sequence shown here is derived from an EMBL/GenBank/DDBJ whole genome shotgun (WGS) entry which is preliminary data.</text>
</comment>
<evidence type="ECO:0000313" key="2">
    <source>
        <dbReference type="Proteomes" id="UP000037848"/>
    </source>
</evidence>
<keyword evidence="2" id="KW-1185">Reference proteome</keyword>
<gene>
    <name evidence="1" type="ORF">ADS77_09300</name>
</gene>
<sequence length="168" mass="19294">MQLVTNKLNLTIFIGLLLFSKPGETNSLVNESEIQEDVPHVPFMKLVVFPEMYDKKKIKITGLLLRSHRENPVFLKYGEDAARSGRAEETILLFNLPKEITLNDIDGVYYTVKGIFDSGCIKDKPPNTRWRIEYLGCIHKVDQLKASTNGDYKYQRELPLFPIPPPKK</sequence>
<dbReference type="AlphaFoldDB" id="A0A0N0LZZ5"/>
<proteinExistence type="predicted"/>
<reference evidence="1 2" key="1">
    <citation type="submission" date="2015-08" db="EMBL/GenBank/DDBJ databases">
        <title>Draft Genome Sequence of Pseudoalteromonas porphyrae UCD-SED14.</title>
        <authorList>
            <person name="Coil D.A."/>
            <person name="Jospin G."/>
            <person name="Lee R.D."/>
            <person name="Eisen J.A."/>
        </authorList>
    </citation>
    <scope>NUCLEOTIDE SEQUENCE [LARGE SCALE GENOMIC DNA]</scope>
    <source>
        <strain evidence="1 2">UCD-SED14</strain>
    </source>
</reference>
<dbReference type="EMBL" id="LHPH01000008">
    <property type="protein sequence ID" value="KPH63468.1"/>
    <property type="molecule type" value="Genomic_DNA"/>
</dbReference>
<evidence type="ECO:0000313" key="1">
    <source>
        <dbReference type="EMBL" id="KPH63468.1"/>
    </source>
</evidence>
<dbReference type="Proteomes" id="UP000037848">
    <property type="component" value="Unassembled WGS sequence"/>
</dbReference>
<protein>
    <submittedName>
        <fullName evidence="1">Uncharacterized protein</fullName>
    </submittedName>
</protein>
<dbReference type="RefSeq" id="WP_054454042.1">
    <property type="nucleotide sequence ID" value="NZ_LHPH01000008.1"/>
</dbReference>
<name>A0A0N0LZZ5_9GAMM</name>
<dbReference type="PATRIC" id="fig|187330.3.peg.3938"/>
<dbReference type="OrthoDB" id="6312983at2"/>
<organism evidence="1 2">
    <name type="scientific">Pseudoalteromonas porphyrae</name>
    <dbReference type="NCBI Taxonomy" id="187330"/>
    <lineage>
        <taxon>Bacteria</taxon>
        <taxon>Pseudomonadati</taxon>
        <taxon>Pseudomonadota</taxon>
        <taxon>Gammaproteobacteria</taxon>
        <taxon>Alteromonadales</taxon>
        <taxon>Pseudoalteromonadaceae</taxon>
        <taxon>Pseudoalteromonas</taxon>
    </lineage>
</organism>